<evidence type="ECO:0000256" key="6">
    <source>
        <dbReference type="ARBA" id="ARBA00022989"/>
    </source>
</evidence>
<reference evidence="10" key="3">
    <citation type="submission" date="2025-09" db="UniProtKB">
        <authorList>
            <consortium name="Ensembl"/>
        </authorList>
    </citation>
    <scope>IDENTIFICATION</scope>
</reference>
<keyword evidence="5 9" id="KW-0999">Mitochondrion inner membrane</keyword>
<evidence type="ECO:0000313" key="11">
    <source>
        <dbReference type="Proteomes" id="UP000265140"/>
    </source>
</evidence>
<feature type="transmembrane region" description="Helical" evidence="9">
    <location>
        <begin position="52"/>
        <end position="72"/>
    </location>
</feature>
<dbReference type="Pfam" id="PF02937">
    <property type="entry name" value="COX6C"/>
    <property type="match status" value="1"/>
</dbReference>
<dbReference type="Ensembl" id="ENSELUT00000108067.1">
    <property type="protein sequence ID" value="ENSELUP00000085935.1"/>
    <property type="gene ID" value="ENSELUG00000031848.2"/>
</dbReference>
<name>A0AAY5KCI7_ESOLU</name>
<comment type="subunit">
    <text evidence="9">Component of the cytochrome c oxidase (complex IV, CIV), a multisubunit enzyme composed of 14 subunits. The complex is composed of a catalytic core of 3 subunits MT-CO1, MT-CO2 and MT-CO3, encoded in the mitochondrial DNA, and 11 supernumerary subunits COX4I, COX5A, COX5B, COX6A, COX6B, COX6C, COX7A, COX7B, COX7C, COX8 and NDUFA4, which are encoded in the nuclear genome. The complex exists as a monomer or a dimer and forms supercomplexes (SCs) in the inner mitochondrial membrane with NADH-ubiquinone oxidoreductase (complex I, CI) and ubiquinol-cytochrome c oxidoreductase (cytochrome b-c1 complex, complex III, CIII), resulting in different assemblies (supercomplex SCI(1)III(2)IV(1) and megacomplex MCI(2)III(2)IV(2)).</text>
</comment>
<dbReference type="InterPro" id="IPR051389">
    <property type="entry name" value="Cytochrome_c_oxidase_VIc"/>
</dbReference>
<organism evidence="10 11">
    <name type="scientific">Esox lucius</name>
    <name type="common">Northern pike</name>
    <dbReference type="NCBI Taxonomy" id="8010"/>
    <lineage>
        <taxon>Eukaryota</taxon>
        <taxon>Metazoa</taxon>
        <taxon>Chordata</taxon>
        <taxon>Craniata</taxon>
        <taxon>Vertebrata</taxon>
        <taxon>Euteleostomi</taxon>
        <taxon>Actinopterygii</taxon>
        <taxon>Neopterygii</taxon>
        <taxon>Teleostei</taxon>
        <taxon>Protacanthopterygii</taxon>
        <taxon>Esociformes</taxon>
        <taxon>Esocidae</taxon>
        <taxon>Esox</taxon>
    </lineage>
</organism>
<evidence type="ECO:0000256" key="2">
    <source>
        <dbReference type="ARBA" id="ARBA00004673"/>
    </source>
</evidence>
<dbReference type="InterPro" id="IPR034884">
    <property type="entry name" value="Cytochrome_c_oxidase_VIc/VIIs"/>
</dbReference>
<dbReference type="PANTHER" id="PTHR48416">
    <property type="entry name" value="CYTOCHROME C OXIDASE SUBUNIT 6C"/>
    <property type="match status" value="1"/>
</dbReference>
<reference evidence="10" key="2">
    <citation type="submission" date="2025-08" db="UniProtKB">
        <authorList>
            <consortium name="Ensembl"/>
        </authorList>
    </citation>
    <scope>IDENTIFICATION</scope>
</reference>
<dbReference type="CDD" id="cd22901">
    <property type="entry name" value="CcO_VIc"/>
    <property type="match status" value="1"/>
</dbReference>
<evidence type="ECO:0000313" key="10">
    <source>
        <dbReference type="Ensembl" id="ENSELUP00000085935.1"/>
    </source>
</evidence>
<dbReference type="GO" id="GO:0045277">
    <property type="term" value="C:respiratory chain complex IV"/>
    <property type="evidence" value="ECO:0007669"/>
    <property type="project" value="UniProtKB-UniRule"/>
</dbReference>
<dbReference type="Proteomes" id="UP000265140">
    <property type="component" value="Chromosome 17"/>
</dbReference>
<keyword evidence="7 9" id="KW-0496">Mitochondrion</keyword>
<evidence type="ECO:0000256" key="8">
    <source>
        <dbReference type="ARBA" id="ARBA00023136"/>
    </source>
</evidence>
<keyword evidence="8 9" id="KW-0472">Membrane</keyword>
<keyword evidence="4 9" id="KW-0812">Transmembrane</keyword>
<evidence type="ECO:0000256" key="4">
    <source>
        <dbReference type="ARBA" id="ARBA00022692"/>
    </source>
</evidence>
<comment type="pathway">
    <text evidence="2 9">Energy metabolism; oxidative phosphorylation.</text>
</comment>
<dbReference type="InterPro" id="IPR037169">
    <property type="entry name" value="Cytochrome_c_oxidase_VIc_sf"/>
</dbReference>
<comment type="similarity">
    <text evidence="3 9">Belongs to the cytochrome c oxidase subunit 6c family.</text>
</comment>
<dbReference type="GO" id="GO:0005743">
    <property type="term" value="C:mitochondrial inner membrane"/>
    <property type="evidence" value="ECO:0007669"/>
    <property type="project" value="UniProtKB-SubCell"/>
</dbReference>
<comment type="function">
    <text evidence="9">Component of the cytochrome c oxidase, the last enzyme in the mitochondrial electron transport chain which drives oxidative phosphorylation. The respiratory chain contains 3 multisubunit complexes succinate dehydrogenase (complex II, CII), ubiquinol-cytochrome c oxidoreductase (cytochrome b-c1 complex, complex III, CIII) and cytochrome c oxidase (complex IV, CIV), that cooperate to transfer electrons derived from NADH and succinate to molecular oxygen, creating an electrochemical gradient over the inner membrane that drives transmembrane transport and the ATP synthase. Cytochrome c oxidase is the component of the respiratory chain that catalyzes the reduction of oxygen to water. Electrons originating from reduced cytochrome c in the intermembrane space (IMS) are transferred via the dinuclear copper A center (CU(A)) of subunit 2 and heme A of subunit 1 to the active site in subunit 1, a binuclear center (BNC) formed by heme A3 and copper B (CU(B)). The BNC reduces molecular oxygen to 2 water molecules using 4 electrons from cytochrome c in the IMS and 4 protons from the mitochondrial matrix.</text>
</comment>
<evidence type="ECO:0000256" key="3">
    <source>
        <dbReference type="ARBA" id="ARBA00007204"/>
    </source>
</evidence>
<dbReference type="SUPFAM" id="SSF81415">
    <property type="entry name" value="Mitochondrial cytochrome c oxidase subunit VIc"/>
    <property type="match status" value="1"/>
</dbReference>
<dbReference type="GeneTree" id="ENSGT00940000165514"/>
<dbReference type="PANTHER" id="PTHR48416:SF1">
    <property type="entry name" value="CYTOCHROME C OXIDASE SUBUNIT 6C"/>
    <property type="match status" value="1"/>
</dbReference>
<evidence type="ECO:0000256" key="5">
    <source>
        <dbReference type="ARBA" id="ARBA00022792"/>
    </source>
</evidence>
<keyword evidence="6 9" id="KW-1133">Transmembrane helix</keyword>
<dbReference type="Gene3D" id="4.10.93.10">
    <property type="entry name" value="Mitochondrial cytochrome c oxidase subunit VIc/VIIs"/>
    <property type="match status" value="1"/>
</dbReference>
<evidence type="ECO:0000256" key="9">
    <source>
        <dbReference type="RuleBase" id="RU368096"/>
    </source>
</evidence>
<accession>A0AAY5KCI7</accession>
<evidence type="ECO:0000256" key="1">
    <source>
        <dbReference type="ARBA" id="ARBA00004434"/>
    </source>
</evidence>
<sequence>MTIRCTTSPQCLEAFLVKYRKVLQCLTFADQYSKMSLAKPVMRGLLGKRLRFHLPIAFALSLMAAAAFKFGVTEPRKRAYADFYKNYDATKEFNNMREAGIFESVRPTGK</sequence>
<dbReference type="GO" id="GO:0006123">
    <property type="term" value="P:mitochondrial electron transport, cytochrome c to oxygen"/>
    <property type="evidence" value="ECO:0007669"/>
    <property type="project" value="UniProtKB-UniRule"/>
</dbReference>
<protein>
    <recommendedName>
        <fullName evidence="9">Cytochrome c oxidase subunit 6C</fullName>
    </recommendedName>
    <alternativeName>
        <fullName evidence="9">Cytochrome c oxidase polypeptide VIc</fullName>
    </alternativeName>
</protein>
<dbReference type="AlphaFoldDB" id="A0AAY5KCI7"/>
<proteinExistence type="inferred from homology"/>
<evidence type="ECO:0000256" key="7">
    <source>
        <dbReference type="ARBA" id="ARBA00023128"/>
    </source>
</evidence>
<comment type="subcellular location">
    <subcellularLocation>
        <location evidence="1 9">Mitochondrion inner membrane</location>
        <topology evidence="1 9">Single-pass membrane protein</topology>
    </subcellularLocation>
</comment>
<reference evidence="10 11" key="1">
    <citation type="submission" date="2020-02" db="EMBL/GenBank/DDBJ databases">
        <title>Esox lucius (northern pike) genome, fEsoLuc1, primary haplotype.</title>
        <authorList>
            <person name="Myers G."/>
            <person name="Karagic N."/>
            <person name="Meyer A."/>
            <person name="Pippel M."/>
            <person name="Reichard M."/>
            <person name="Winkler S."/>
            <person name="Tracey A."/>
            <person name="Sims Y."/>
            <person name="Howe K."/>
            <person name="Rhie A."/>
            <person name="Formenti G."/>
            <person name="Durbin R."/>
            <person name="Fedrigo O."/>
            <person name="Jarvis E.D."/>
        </authorList>
    </citation>
    <scope>NUCLEOTIDE SEQUENCE [LARGE SCALE GENOMIC DNA]</scope>
</reference>
<keyword evidence="11" id="KW-1185">Reference proteome</keyword>